<evidence type="ECO:0000256" key="5">
    <source>
        <dbReference type="ARBA" id="ARBA00022722"/>
    </source>
</evidence>
<proteinExistence type="inferred from homology"/>
<keyword evidence="4" id="KW-0411">Iron-sulfur</keyword>
<dbReference type="InterPro" id="IPR019190">
    <property type="entry name" value="EXOV"/>
</dbReference>
<evidence type="ECO:0000256" key="4">
    <source>
        <dbReference type="ARBA" id="ARBA00022485"/>
    </source>
</evidence>
<dbReference type="EMBL" id="ML978073">
    <property type="protein sequence ID" value="KAF2012398.1"/>
    <property type="molecule type" value="Genomic_DNA"/>
</dbReference>
<evidence type="ECO:0000256" key="1">
    <source>
        <dbReference type="ARBA" id="ARBA00001966"/>
    </source>
</evidence>
<dbReference type="GO" id="GO:0045145">
    <property type="term" value="F:single-stranded DNA 5'-3' DNA exonuclease activity"/>
    <property type="evidence" value="ECO:0007669"/>
    <property type="project" value="InterPro"/>
</dbReference>
<dbReference type="Pfam" id="PF09810">
    <property type="entry name" value="Exo5"/>
    <property type="match status" value="1"/>
</dbReference>
<dbReference type="Proteomes" id="UP000799778">
    <property type="component" value="Unassembled WGS sequence"/>
</dbReference>
<reference evidence="8" key="1">
    <citation type="journal article" date="2020" name="Stud. Mycol.">
        <title>101 Dothideomycetes genomes: a test case for predicting lifestyles and emergence of pathogens.</title>
        <authorList>
            <person name="Haridas S."/>
            <person name="Albert R."/>
            <person name="Binder M."/>
            <person name="Bloem J."/>
            <person name="Labutti K."/>
            <person name="Salamov A."/>
            <person name="Andreopoulos B."/>
            <person name="Baker S."/>
            <person name="Barry K."/>
            <person name="Bills G."/>
            <person name="Bluhm B."/>
            <person name="Cannon C."/>
            <person name="Castanera R."/>
            <person name="Culley D."/>
            <person name="Daum C."/>
            <person name="Ezra D."/>
            <person name="Gonzalez J."/>
            <person name="Henrissat B."/>
            <person name="Kuo A."/>
            <person name="Liang C."/>
            <person name="Lipzen A."/>
            <person name="Lutzoni F."/>
            <person name="Magnuson J."/>
            <person name="Mondo S."/>
            <person name="Nolan M."/>
            <person name="Ohm R."/>
            <person name="Pangilinan J."/>
            <person name="Park H.-J."/>
            <person name="Ramirez L."/>
            <person name="Alfaro M."/>
            <person name="Sun H."/>
            <person name="Tritt A."/>
            <person name="Yoshinaga Y."/>
            <person name="Zwiers L.-H."/>
            <person name="Turgeon B."/>
            <person name="Goodwin S."/>
            <person name="Spatafora J."/>
            <person name="Crous P."/>
            <person name="Grigoriev I."/>
        </authorList>
    </citation>
    <scope>NUCLEOTIDE SEQUENCE</scope>
    <source>
        <strain evidence="8">CBS 175.79</strain>
    </source>
</reference>
<evidence type="ECO:0000313" key="8">
    <source>
        <dbReference type="EMBL" id="KAF2012398.1"/>
    </source>
</evidence>
<sequence>MRLVPDKGSNTPSQKSLQRSQEQDEARSPLERFRVKPKKPLSVTDLVSPAWCELQYWYTLTRFGRKPQTEAMRQGSKVHKTLEEQVHSFIPVRVESKEDAFGLRMWNTIQGLRTLQEFGFTRELEVWGTVHGQVVNGVIDEISYACPDPELEEGLEQSKVDEHSHQSDPHRTNAVEGCPARETPEIPSMIPTRSTRRVYITDVKTRGVRSLPIGARLRPTRMQLMLYHTILGSLVAGTVDPHIVLERYSLQPHQDLSATLIQEFEGLELSPDEIKHCNHPTVGSERNYTLSILWDMMVAECRRSISDISDIMRAEFRLNTTGDVIGNEIFVFDEKALESYVSDGMAWWKGERAARGVEIEEAYKCRTCTFADECSWRKIKIEEATERHKLRRATRDRSII</sequence>
<feature type="region of interest" description="Disordered" evidence="7">
    <location>
        <begin position="1"/>
        <end position="33"/>
    </location>
</feature>
<evidence type="ECO:0008006" key="10">
    <source>
        <dbReference type="Google" id="ProtNLM"/>
    </source>
</evidence>
<dbReference type="AlphaFoldDB" id="A0A6A5XGT1"/>
<dbReference type="RefSeq" id="XP_033380737.1">
    <property type="nucleotide sequence ID" value="XM_033528931.1"/>
</dbReference>
<accession>A0A6A5XGT1</accession>
<dbReference type="OrthoDB" id="354769at2759"/>
<evidence type="ECO:0000313" key="9">
    <source>
        <dbReference type="Proteomes" id="UP000799778"/>
    </source>
</evidence>
<keyword evidence="9" id="KW-1185">Reference proteome</keyword>
<comment type="similarity">
    <text evidence="2">Belongs to the EXO5 family.</text>
</comment>
<evidence type="ECO:0000256" key="7">
    <source>
        <dbReference type="SAM" id="MobiDB-lite"/>
    </source>
</evidence>
<feature type="region of interest" description="Disordered" evidence="7">
    <location>
        <begin position="153"/>
        <end position="187"/>
    </location>
</feature>
<dbReference type="PANTHER" id="PTHR14464:SF4">
    <property type="entry name" value="EXONUCLEASE V"/>
    <property type="match status" value="1"/>
</dbReference>
<dbReference type="GO" id="GO:0005634">
    <property type="term" value="C:nucleus"/>
    <property type="evidence" value="ECO:0007669"/>
    <property type="project" value="TreeGrafter"/>
</dbReference>
<feature type="compositionally biased region" description="Polar residues" evidence="7">
    <location>
        <begin position="8"/>
        <end position="20"/>
    </location>
</feature>
<evidence type="ECO:0000256" key="3">
    <source>
        <dbReference type="ARBA" id="ARBA00011245"/>
    </source>
</evidence>
<dbReference type="PANTHER" id="PTHR14464">
    <property type="entry name" value="EXONUCLEASE V"/>
    <property type="match status" value="1"/>
</dbReference>
<dbReference type="GO" id="GO:0005739">
    <property type="term" value="C:mitochondrion"/>
    <property type="evidence" value="ECO:0007669"/>
    <property type="project" value="TreeGrafter"/>
</dbReference>
<dbReference type="GO" id="GO:0051539">
    <property type="term" value="F:4 iron, 4 sulfur cluster binding"/>
    <property type="evidence" value="ECO:0007669"/>
    <property type="project" value="UniProtKB-KW"/>
</dbReference>
<keyword evidence="6" id="KW-0378">Hydrolase</keyword>
<keyword evidence="4" id="KW-0479">Metal-binding</keyword>
<comment type="cofactor">
    <cofactor evidence="1">
        <name>[4Fe-4S] cluster</name>
        <dbReference type="ChEBI" id="CHEBI:49883"/>
    </cofactor>
</comment>
<comment type="subunit">
    <text evidence="3">Monomer.</text>
</comment>
<dbReference type="GeneID" id="54286328"/>
<feature type="compositionally biased region" description="Basic and acidic residues" evidence="7">
    <location>
        <begin position="21"/>
        <end position="33"/>
    </location>
</feature>
<keyword evidence="4" id="KW-0408">Iron</keyword>
<keyword evidence="6" id="KW-0269">Exonuclease</keyword>
<organism evidence="8 9">
    <name type="scientific">Aaosphaeria arxii CBS 175.79</name>
    <dbReference type="NCBI Taxonomy" id="1450172"/>
    <lineage>
        <taxon>Eukaryota</taxon>
        <taxon>Fungi</taxon>
        <taxon>Dikarya</taxon>
        <taxon>Ascomycota</taxon>
        <taxon>Pezizomycotina</taxon>
        <taxon>Dothideomycetes</taxon>
        <taxon>Pleosporomycetidae</taxon>
        <taxon>Pleosporales</taxon>
        <taxon>Pleosporales incertae sedis</taxon>
        <taxon>Aaosphaeria</taxon>
    </lineage>
</organism>
<keyword evidence="5" id="KW-0540">Nuclease</keyword>
<dbReference type="GO" id="GO:0036297">
    <property type="term" value="P:interstrand cross-link repair"/>
    <property type="evidence" value="ECO:0007669"/>
    <property type="project" value="TreeGrafter"/>
</dbReference>
<evidence type="ECO:0000256" key="2">
    <source>
        <dbReference type="ARBA" id="ARBA00009797"/>
    </source>
</evidence>
<protein>
    <recommendedName>
        <fullName evidence="10">Exonuclease V</fullName>
    </recommendedName>
</protein>
<evidence type="ECO:0000256" key="6">
    <source>
        <dbReference type="ARBA" id="ARBA00022839"/>
    </source>
</evidence>
<feature type="compositionally biased region" description="Basic and acidic residues" evidence="7">
    <location>
        <begin position="156"/>
        <end position="173"/>
    </location>
</feature>
<gene>
    <name evidence="8" type="ORF">BU24DRAFT_426282</name>
</gene>
<name>A0A6A5XGT1_9PLEO</name>
<keyword evidence="4" id="KW-0004">4Fe-4S</keyword>